<organism evidence="2 3">
    <name type="scientific">Polycladomyces abyssicola</name>
    <dbReference type="NCBI Taxonomy" id="1125966"/>
    <lineage>
        <taxon>Bacteria</taxon>
        <taxon>Bacillati</taxon>
        <taxon>Bacillota</taxon>
        <taxon>Bacilli</taxon>
        <taxon>Bacillales</taxon>
        <taxon>Thermoactinomycetaceae</taxon>
        <taxon>Polycladomyces</taxon>
    </lineage>
</organism>
<dbReference type="InterPro" id="IPR024301">
    <property type="entry name" value="Amidase_6"/>
</dbReference>
<dbReference type="AlphaFoldDB" id="A0A8D5ZML7"/>
<reference evidence="2" key="1">
    <citation type="journal article" date="2013" name="Int. J. Syst. Evol. Microbiol.">
        <title>Polycladomyces abyssicola gen. nov., sp. nov., a thermophilic filamentous bacterium isolated from hemipelagic sediment.</title>
        <authorList>
            <person name="Tsubouchi T."/>
            <person name="Shimane Y."/>
            <person name="Mori K."/>
            <person name="Usui K."/>
            <person name="Hiraki T."/>
            <person name="Tame A."/>
            <person name="Uematsu K."/>
            <person name="Maruyama T."/>
            <person name="Hatada Y."/>
        </authorList>
    </citation>
    <scope>NUCLEOTIDE SEQUENCE</scope>
    <source>
        <strain evidence="2">JIR-001</strain>
    </source>
</reference>
<evidence type="ECO:0000259" key="1">
    <source>
        <dbReference type="Pfam" id="PF12671"/>
    </source>
</evidence>
<keyword evidence="3" id="KW-1185">Reference proteome</keyword>
<gene>
    <name evidence="2" type="ORF">JIR001_07850</name>
</gene>
<protein>
    <recommendedName>
        <fullName evidence="1">Putative amidase domain-containing protein</fullName>
    </recommendedName>
</protein>
<dbReference type="Proteomes" id="UP000677436">
    <property type="component" value="Chromosome"/>
</dbReference>
<accession>A0A8D5ZML7</accession>
<dbReference type="Pfam" id="PF12671">
    <property type="entry name" value="Amidase_6"/>
    <property type="match status" value="1"/>
</dbReference>
<evidence type="ECO:0000313" key="3">
    <source>
        <dbReference type="Proteomes" id="UP000677436"/>
    </source>
</evidence>
<dbReference type="KEGG" id="pabs:JIR001_07850"/>
<sequence>MMERRPWHQPIAIWFQIQNRLWVEGEPDDLYEPLLKDGNEAWIQLEQERLRRLRLQQRERNCHPLKSDSRLRLVKEKIRSDEEADVWMISEHRMFYEIHGDTYEEEEAICWKFNVRFSEGKWGIADGRLAEPSEWKERTRVTTISEQEESAGTRQGYNRARAVQYAEIWWNSYNPRYSRFEVDCTNYVSQCMVAGGIPMNFTSRRDRGWWYRGPHEQWSYSWAVADSLKRYLATGGTARAVMVDRPDQLSLGDIICYDWEGSGRYDHNTIVTAFDNNGMPLVNAHTVNSRHRYWEYRDSHAWTPRVQYRFFHIQG</sequence>
<feature type="domain" description="Putative amidase" evidence="1">
    <location>
        <begin position="157"/>
        <end position="302"/>
    </location>
</feature>
<evidence type="ECO:0000313" key="2">
    <source>
        <dbReference type="EMBL" id="BCU81002.1"/>
    </source>
</evidence>
<dbReference type="PANTHER" id="PTHR40032:SF1">
    <property type="entry name" value="EXPORTED PROTEIN"/>
    <property type="match status" value="1"/>
</dbReference>
<name>A0A8D5ZML7_9BACL</name>
<dbReference type="PANTHER" id="PTHR40032">
    <property type="entry name" value="EXPORTED PROTEIN-RELATED"/>
    <property type="match status" value="1"/>
</dbReference>
<proteinExistence type="predicted"/>
<dbReference type="EMBL" id="AP024601">
    <property type="protein sequence ID" value="BCU81002.1"/>
    <property type="molecule type" value="Genomic_DNA"/>
</dbReference>
<reference evidence="2" key="2">
    <citation type="journal article" date="2021" name="Microbiol. Resour. Announc.">
        <title>Complete Genome Sequence of Polycladomyces abyssicola JIR-001T, Isolated from Hemipelagic Sediment in Deep Seawater.</title>
        <authorList>
            <person name="Tsubouchi T."/>
            <person name="Kaneko Y."/>
        </authorList>
    </citation>
    <scope>NUCLEOTIDE SEQUENCE</scope>
    <source>
        <strain evidence="2">JIR-001</strain>
    </source>
</reference>